<reference evidence="21" key="2">
    <citation type="journal article" date="2022" name="Proc. Natl. Acad. Sci. U.S.A.">
        <title>Diploid-dominant life cycles characterize the early evolution of Fungi.</title>
        <authorList>
            <person name="Amses K.R."/>
            <person name="Simmons D.R."/>
            <person name="Longcore J.E."/>
            <person name="Mondo S.J."/>
            <person name="Seto K."/>
            <person name="Jeronimo G.H."/>
            <person name="Bonds A.E."/>
            <person name="Quandt C.A."/>
            <person name="Davis W.J."/>
            <person name="Chang Y."/>
            <person name="Federici B.A."/>
            <person name="Kuo A."/>
            <person name="LaButti K."/>
            <person name="Pangilinan J."/>
            <person name="Andreopoulos W."/>
            <person name="Tritt A."/>
            <person name="Riley R."/>
            <person name="Hundley H."/>
            <person name="Johnson J."/>
            <person name="Lipzen A."/>
            <person name="Barry K."/>
            <person name="Lang B.F."/>
            <person name="Cuomo C.A."/>
            <person name="Buchler N.E."/>
            <person name="Grigoriev I.V."/>
            <person name="Spatafora J.W."/>
            <person name="Stajich J.E."/>
            <person name="James T.Y."/>
        </authorList>
    </citation>
    <scope>NUCLEOTIDE SEQUENCE</scope>
    <source>
        <strain evidence="21">AG</strain>
    </source>
</reference>
<dbReference type="GO" id="GO:0005886">
    <property type="term" value="C:plasma membrane"/>
    <property type="evidence" value="ECO:0007669"/>
    <property type="project" value="UniProtKB-SubCell"/>
</dbReference>
<evidence type="ECO:0000256" key="16">
    <source>
        <dbReference type="ARBA" id="ARBA00037649"/>
    </source>
</evidence>
<evidence type="ECO:0000256" key="20">
    <source>
        <dbReference type="SAM" id="SignalP"/>
    </source>
</evidence>
<feature type="signal peptide" evidence="20">
    <location>
        <begin position="1"/>
        <end position="20"/>
    </location>
</feature>
<evidence type="ECO:0000256" key="10">
    <source>
        <dbReference type="ARBA" id="ARBA00022801"/>
    </source>
</evidence>
<dbReference type="Pfam" id="PF00332">
    <property type="entry name" value="Glyco_hydro_17"/>
    <property type="match status" value="1"/>
</dbReference>
<evidence type="ECO:0000313" key="22">
    <source>
        <dbReference type="Proteomes" id="UP001206595"/>
    </source>
</evidence>
<evidence type="ECO:0000256" key="9">
    <source>
        <dbReference type="ARBA" id="ARBA00022729"/>
    </source>
</evidence>
<evidence type="ECO:0000256" key="3">
    <source>
        <dbReference type="ARBA" id="ARBA00004401"/>
    </source>
</evidence>
<evidence type="ECO:0000256" key="7">
    <source>
        <dbReference type="ARBA" id="ARBA00022512"/>
    </source>
</evidence>
<keyword evidence="14" id="KW-0961">Cell wall biogenesis/degradation</keyword>
<evidence type="ECO:0000256" key="5">
    <source>
        <dbReference type="ARBA" id="ARBA00012780"/>
    </source>
</evidence>
<dbReference type="Gene3D" id="3.20.20.80">
    <property type="entry name" value="Glycosidases"/>
    <property type="match status" value="2"/>
</dbReference>
<evidence type="ECO:0000256" key="13">
    <source>
        <dbReference type="ARBA" id="ARBA00023277"/>
    </source>
</evidence>
<evidence type="ECO:0000256" key="6">
    <source>
        <dbReference type="ARBA" id="ARBA00022475"/>
    </source>
</evidence>
<evidence type="ECO:0000256" key="12">
    <source>
        <dbReference type="ARBA" id="ARBA00023180"/>
    </source>
</evidence>
<organism evidence="21 22">
    <name type="scientific">Umbelopsis ramanniana AG</name>
    <dbReference type="NCBI Taxonomy" id="1314678"/>
    <lineage>
        <taxon>Eukaryota</taxon>
        <taxon>Fungi</taxon>
        <taxon>Fungi incertae sedis</taxon>
        <taxon>Mucoromycota</taxon>
        <taxon>Mucoromycotina</taxon>
        <taxon>Umbelopsidomycetes</taxon>
        <taxon>Umbelopsidales</taxon>
        <taxon>Umbelopsidaceae</taxon>
        <taxon>Umbelopsis</taxon>
    </lineage>
</organism>
<evidence type="ECO:0000256" key="15">
    <source>
        <dbReference type="ARBA" id="ARBA00023326"/>
    </source>
</evidence>
<dbReference type="RefSeq" id="XP_051448816.1">
    <property type="nucleotide sequence ID" value="XM_051593642.1"/>
</dbReference>
<comment type="subcellular location">
    <subcellularLocation>
        <location evidence="3">Cell membrane</location>
        <topology evidence="3">Single-pass type II membrane protein</topology>
    </subcellularLocation>
    <subcellularLocation>
        <location evidence="2">Secreted</location>
        <location evidence="2">Cell wall</location>
    </subcellularLocation>
</comment>
<comment type="catalytic activity">
    <reaction evidence="1">
        <text>Hydrolysis of (1-&gt;3)-beta-D-glucosidic linkages in (1-&gt;3)-beta-D-glucans.</text>
        <dbReference type="EC" id="3.2.1.39"/>
    </reaction>
</comment>
<keyword evidence="6" id="KW-1003">Cell membrane</keyword>
<dbReference type="GO" id="GO:0071555">
    <property type="term" value="P:cell wall organization"/>
    <property type="evidence" value="ECO:0007669"/>
    <property type="project" value="UniProtKB-KW"/>
</dbReference>
<evidence type="ECO:0000256" key="14">
    <source>
        <dbReference type="ARBA" id="ARBA00023316"/>
    </source>
</evidence>
<dbReference type="InterPro" id="IPR050732">
    <property type="entry name" value="Beta-glucan_modifiers"/>
</dbReference>
<keyword evidence="8" id="KW-0964">Secreted</keyword>
<proteinExistence type="inferred from homology"/>
<dbReference type="GO" id="GO:0005576">
    <property type="term" value="C:extracellular region"/>
    <property type="evidence" value="ECO:0007669"/>
    <property type="project" value="TreeGrafter"/>
</dbReference>
<keyword evidence="7" id="KW-0134">Cell wall</keyword>
<evidence type="ECO:0000256" key="11">
    <source>
        <dbReference type="ARBA" id="ARBA00023136"/>
    </source>
</evidence>
<feature type="chain" id="PRO_5041962589" description="glucan endo-1,3-beta-D-glucosidase" evidence="20">
    <location>
        <begin position="21"/>
        <end position="307"/>
    </location>
</feature>
<reference evidence="21" key="1">
    <citation type="submission" date="2021-06" db="EMBL/GenBank/DDBJ databases">
        <authorList>
            <consortium name="DOE Joint Genome Institute"/>
            <person name="Mondo S.J."/>
            <person name="Amses K.R."/>
            <person name="Simmons D.R."/>
            <person name="Longcore J.E."/>
            <person name="Seto K."/>
            <person name="Alves G.H."/>
            <person name="Bonds A.E."/>
            <person name="Quandt C.A."/>
            <person name="Davis W.J."/>
            <person name="Chang Y."/>
            <person name="Letcher P.M."/>
            <person name="Powell M.J."/>
            <person name="Kuo A."/>
            <person name="Labutti K."/>
            <person name="Pangilinan J."/>
            <person name="Andreopoulos W."/>
            <person name="Tritt A."/>
            <person name="Riley R."/>
            <person name="Hundley H."/>
            <person name="Johnson J."/>
            <person name="Lipzen A."/>
            <person name="Barry K."/>
            <person name="Berbee M.L."/>
            <person name="Buchler N.E."/>
            <person name="Grigoriev I.V."/>
            <person name="Spatafora J.W."/>
            <person name="Stajich J.E."/>
            <person name="James T.Y."/>
        </authorList>
    </citation>
    <scope>NUCLEOTIDE SEQUENCE</scope>
    <source>
        <strain evidence="21">AG</strain>
    </source>
</reference>
<dbReference type="EMBL" id="MU620894">
    <property type="protein sequence ID" value="KAI8583812.1"/>
    <property type="molecule type" value="Genomic_DNA"/>
</dbReference>
<comment type="caution">
    <text evidence="21">The sequence shown here is derived from an EMBL/GenBank/DDBJ whole genome shotgun (WGS) entry which is preliminary data.</text>
</comment>
<evidence type="ECO:0000256" key="1">
    <source>
        <dbReference type="ARBA" id="ARBA00000382"/>
    </source>
</evidence>
<keyword evidence="9 20" id="KW-0732">Signal</keyword>
<dbReference type="GO" id="GO:0042973">
    <property type="term" value="F:glucan endo-1,3-beta-D-glucosidase activity"/>
    <property type="evidence" value="ECO:0007669"/>
    <property type="project" value="UniProtKB-EC"/>
</dbReference>
<dbReference type="SUPFAM" id="SSF51445">
    <property type="entry name" value="(Trans)glycosidases"/>
    <property type="match status" value="1"/>
</dbReference>
<dbReference type="EC" id="3.2.1.39" evidence="5"/>
<evidence type="ECO:0000256" key="2">
    <source>
        <dbReference type="ARBA" id="ARBA00004191"/>
    </source>
</evidence>
<keyword evidence="11" id="KW-0472">Membrane</keyword>
<gene>
    <name evidence="21" type="ORF">K450DRAFT_296607</name>
</gene>
<keyword evidence="13" id="KW-0119">Carbohydrate metabolism</keyword>
<keyword evidence="10" id="KW-0378">Hydrolase</keyword>
<dbReference type="GO" id="GO:0009277">
    <property type="term" value="C:fungal-type cell wall"/>
    <property type="evidence" value="ECO:0007669"/>
    <property type="project" value="TreeGrafter"/>
</dbReference>
<keyword evidence="12" id="KW-0325">Glycoprotein</keyword>
<dbReference type="AlphaFoldDB" id="A0AAD5EI96"/>
<evidence type="ECO:0000256" key="17">
    <source>
        <dbReference type="ARBA" id="ARBA00042373"/>
    </source>
</evidence>
<dbReference type="GeneID" id="75918984"/>
<evidence type="ECO:0000313" key="21">
    <source>
        <dbReference type="EMBL" id="KAI8583812.1"/>
    </source>
</evidence>
<evidence type="ECO:0000256" key="18">
    <source>
        <dbReference type="ARBA" id="ARBA00043078"/>
    </source>
</evidence>
<name>A0AAD5EI96_UMBRA</name>
<protein>
    <recommendedName>
        <fullName evidence="5">glucan endo-1,3-beta-D-glucosidase</fullName>
        <ecNumber evidence="5">3.2.1.39</ecNumber>
    </recommendedName>
    <alternativeName>
        <fullName evidence="18">Endo-1,3-beta-glucanase btgC</fullName>
    </alternativeName>
    <alternativeName>
        <fullName evidence="17">Laminarinase btgC</fullName>
    </alternativeName>
</protein>
<evidence type="ECO:0000256" key="8">
    <source>
        <dbReference type="ARBA" id="ARBA00022525"/>
    </source>
</evidence>
<dbReference type="GO" id="GO:0009986">
    <property type="term" value="C:cell surface"/>
    <property type="evidence" value="ECO:0007669"/>
    <property type="project" value="TreeGrafter"/>
</dbReference>
<keyword evidence="15" id="KW-0624">Polysaccharide degradation</keyword>
<dbReference type="InterPro" id="IPR000490">
    <property type="entry name" value="Glyco_hydro_17"/>
</dbReference>
<evidence type="ECO:0000256" key="4">
    <source>
        <dbReference type="ARBA" id="ARBA00008773"/>
    </source>
</evidence>
<accession>A0AAD5EI96</accession>
<dbReference type="InterPro" id="IPR017853">
    <property type="entry name" value="GH"/>
</dbReference>
<dbReference type="Proteomes" id="UP001206595">
    <property type="component" value="Unassembled WGS sequence"/>
</dbReference>
<dbReference type="PANTHER" id="PTHR16631:SF17">
    <property type="entry name" value="GLUCAN ENDO-1,3-BETA-GLUCOSIDASE BTGC"/>
    <property type="match status" value="1"/>
</dbReference>
<dbReference type="PANTHER" id="PTHR16631">
    <property type="entry name" value="GLUCAN 1,3-BETA-GLUCOSIDASE"/>
    <property type="match status" value="1"/>
</dbReference>
<evidence type="ECO:0000256" key="19">
    <source>
        <dbReference type="RuleBase" id="RU004335"/>
    </source>
</evidence>
<dbReference type="GO" id="GO:0000272">
    <property type="term" value="P:polysaccharide catabolic process"/>
    <property type="evidence" value="ECO:0007669"/>
    <property type="project" value="UniProtKB-KW"/>
</dbReference>
<comment type="function">
    <text evidence="16">Glucanases play a role in cell expansion during growth, in cell-cell fusion during mating, and in spore release during sporulation. This enzyme may be involved in beta-glucan degradation. Active on laminarin and lichenan.</text>
</comment>
<keyword evidence="22" id="KW-1185">Reference proteome</keyword>
<sequence>MRVISSVAIGLLAFSSVVVSAPAKKSHDVVHAPGGSSLYGITYNALDANGLCKSQSTITKDVKKYKSNGIINIRTYSQQCNQLDLILKAIKSAGGGMTVLTAVWIDGNNSNYLSEVKTLTHTLSSNKLSSSYISGVLVGNEVLFNKVISSSQLAAKIKDVKSKVKSHSLLVGTCEIPPSFTSAVISASDFLVANIHPYFGQVPASQAAQNLVLQYNNLKKNAKGKPLIVGETGWPTAGATNGQSVPSTHNLQTYVSDIQCIDKSIKYYFFDSVDTPWKAPGVEQHWGLWKSNGASKGIKFKPTCPKK</sequence>
<comment type="similarity">
    <text evidence="4 19">Belongs to the glycosyl hydrolase 17 family.</text>
</comment>